<dbReference type="Pfam" id="PF13271">
    <property type="entry name" value="DUF4062"/>
    <property type="match status" value="1"/>
</dbReference>
<sequence>MAGLKVFVSSTCYDLSLVRTQLRTFIQNLGHDPIMSDYNDFLYDHRNHTHTSCINEVQGVDMVIVLVGSRYGGDAVKETFDNINFEKLMSDSFEFDDLINKCSVTQAEVFKASELNIPIFAFIDQNVWHDHELYSKNKQNVAIINQIHFPSIEKQETAKYIFEFIDFLRKKSTNNAIFTFTKIQDIEETLKKQWASLFQKLLKEDKERSAQVKRIDDLTEKFEELRTSLVNTLMNDQQRAMADAIVRYKDLVNFIQAFAKKNVDELIQPDLPNWPQLLESIGIQETLKIEGKKSYNYSQEELNIVLPILEAANNQGIRPSSIIFLNANKNGFFLLLESLEYYEKVIDNYEQFKTEDENLRKKVVKAITEIDFNKPVVKFQPLKNNIGYTTIVPQDSSSNISKSLLNDILSHHDDKEE</sequence>
<feature type="domain" description="DUF4062" evidence="1">
    <location>
        <begin position="5"/>
        <end position="74"/>
    </location>
</feature>
<organism evidence="2 3">
    <name type="scientific">Acinetobacter baumannii</name>
    <dbReference type="NCBI Taxonomy" id="470"/>
    <lineage>
        <taxon>Bacteria</taxon>
        <taxon>Pseudomonadati</taxon>
        <taxon>Pseudomonadota</taxon>
        <taxon>Gammaproteobacteria</taxon>
        <taxon>Moraxellales</taxon>
        <taxon>Moraxellaceae</taxon>
        <taxon>Acinetobacter</taxon>
        <taxon>Acinetobacter calcoaceticus/baumannii complex</taxon>
    </lineage>
</organism>
<accession>A0A0M3FNP7</accession>
<dbReference type="Proteomes" id="UP000076296">
    <property type="component" value="Unassembled WGS sequence"/>
</dbReference>
<reference evidence="2 3" key="1">
    <citation type="submission" date="2016-01" db="EMBL/GenBank/DDBJ databases">
        <title>Draft sequences of Acinetobacter baumannii isolates from wounded military personnel.</title>
        <authorList>
            <person name="Arivett B.A."/>
            <person name="Fiester S.E."/>
            <person name="Ream D.C."/>
            <person name="Actis L.A."/>
        </authorList>
    </citation>
    <scope>NUCLEOTIDE SEQUENCE [LARGE SCALE GENOMIC DNA]</scope>
    <source>
        <strain evidence="2 3">AB2828</strain>
    </source>
</reference>
<dbReference type="InterPro" id="IPR025139">
    <property type="entry name" value="DUF4062"/>
</dbReference>
<evidence type="ECO:0000313" key="2">
    <source>
        <dbReference type="EMBL" id="KZA14377.1"/>
    </source>
</evidence>
<protein>
    <recommendedName>
        <fullName evidence="1">DUF4062 domain-containing protein</fullName>
    </recommendedName>
</protein>
<name>A0A0M3FNP7_ACIBA</name>
<dbReference type="RefSeq" id="WP_000907887.1">
    <property type="nucleotide sequence ID" value="NZ_BHFY01000079.1"/>
</dbReference>
<evidence type="ECO:0000259" key="1">
    <source>
        <dbReference type="Pfam" id="PF13271"/>
    </source>
</evidence>
<proteinExistence type="predicted"/>
<evidence type="ECO:0000313" key="3">
    <source>
        <dbReference type="Proteomes" id="UP000076296"/>
    </source>
</evidence>
<gene>
    <name evidence="2" type="ORF">LV35_02836</name>
</gene>
<comment type="caution">
    <text evidence="2">The sequence shown here is derived from an EMBL/GenBank/DDBJ whole genome shotgun (WGS) entry which is preliminary data.</text>
</comment>
<dbReference type="EMBL" id="LRDT01000036">
    <property type="protein sequence ID" value="KZA14377.1"/>
    <property type="molecule type" value="Genomic_DNA"/>
</dbReference>
<dbReference type="AlphaFoldDB" id="A0A0M3FNP7"/>